<dbReference type="SUPFAM" id="SSF75217">
    <property type="entry name" value="alpha/beta knot"/>
    <property type="match status" value="1"/>
</dbReference>
<dbReference type="Gene3D" id="1.10.1270.20">
    <property type="entry name" value="tRNA(m1g37)methyltransferase, domain 2"/>
    <property type="match status" value="1"/>
</dbReference>
<comment type="similarity">
    <text evidence="3 15 17">Belongs to the RNA methyltransferase TrmD family.</text>
</comment>
<dbReference type="AlphaFoldDB" id="A0A0C1QST2"/>
<dbReference type="CDD" id="cd18080">
    <property type="entry name" value="TrmD-like"/>
    <property type="match status" value="1"/>
</dbReference>
<evidence type="ECO:0000256" key="4">
    <source>
        <dbReference type="ARBA" id="ARBA00011738"/>
    </source>
</evidence>
<dbReference type="NCBIfam" id="TIGR00088">
    <property type="entry name" value="trmD"/>
    <property type="match status" value="1"/>
</dbReference>
<evidence type="ECO:0000256" key="7">
    <source>
        <dbReference type="ARBA" id="ARBA00022490"/>
    </source>
</evidence>
<comment type="subcellular location">
    <subcellularLocation>
        <location evidence="2 15 17">Cytoplasm</location>
    </subcellularLocation>
</comment>
<dbReference type="RefSeq" id="WP_039642956.1">
    <property type="nucleotide sequence ID" value="NZ_JXBL01000001.1"/>
</dbReference>
<reference evidence="19 20" key="1">
    <citation type="submission" date="2015-01" db="EMBL/GenBank/DDBJ databases">
        <title>Genome sequence of the anaerobic bacterium Geobacter soli GSS01, a dissimilatory Fe(III) reducer from soil.</title>
        <authorList>
            <person name="Yang G."/>
            <person name="Zhou S."/>
        </authorList>
    </citation>
    <scope>NUCLEOTIDE SEQUENCE [LARGE SCALE GENOMIC DNA]</scope>
    <source>
        <strain evidence="19 20">GSS01</strain>
    </source>
</reference>
<sequence length="245" mass="27318">MKFDIVTLFPPMFDGPLTESIIRRAVERGLVDVRLHNIRDYATDRHRVVDDAPYGGGDGMVMKVEPLAACIEAVKTERPAARVILTTPRGRRFDHDAARELAGREELIIVCGRYEGIDERVRDLFVDEEFSIGDFVLTGGELAAMVMVDAVIRFIPGVLGSPGSAECDSFADGLLEYPQYTRPVEFRGARVPDVLLSGNHAEIGRWRRQKALELTRRVRPDLLHGAELNGSDRDYLAMLGRKDGP</sequence>
<dbReference type="Pfam" id="PF01746">
    <property type="entry name" value="tRNA_m1G_MT"/>
    <property type="match status" value="1"/>
</dbReference>
<dbReference type="InterPro" id="IPR023148">
    <property type="entry name" value="tRNA_m1G_MeTrfase_C_sf"/>
</dbReference>
<organism evidence="19 20">
    <name type="scientific">Geobacter soli</name>
    <dbReference type="NCBI Taxonomy" id="1510391"/>
    <lineage>
        <taxon>Bacteria</taxon>
        <taxon>Pseudomonadati</taxon>
        <taxon>Thermodesulfobacteriota</taxon>
        <taxon>Desulfuromonadia</taxon>
        <taxon>Geobacterales</taxon>
        <taxon>Geobacteraceae</taxon>
        <taxon>Geobacter</taxon>
    </lineage>
</organism>
<dbReference type="GO" id="GO:0052906">
    <property type="term" value="F:tRNA (guanine(37)-N1)-methyltransferase activity"/>
    <property type="evidence" value="ECO:0007669"/>
    <property type="project" value="UniProtKB-UniRule"/>
</dbReference>
<dbReference type="FunFam" id="1.10.1270.20:FF:000001">
    <property type="entry name" value="tRNA (guanine-N(1)-)-methyltransferase"/>
    <property type="match status" value="1"/>
</dbReference>
<feature type="binding site" evidence="15 16">
    <location>
        <begin position="132"/>
        <end position="137"/>
    </location>
    <ligand>
        <name>S-adenosyl-L-methionine</name>
        <dbReference type="ChEBI" id="CHEBI:59789"/>
    </ligand>
</feature>
<evidence type="ECO:0000256" key="8">
    <source>
        <dbReference type="ARBA" id="ARBA00022603"/>
    </source>
</evidence>
<dbReference type="InterPro" id="IPR029026">
    <property type="entry name" value="tRNA_m1G_MTases_N"/>
</dbReference>
<dbReference type="PANTHER" id="PTHR46417:SF1">
    <property type="entry name" value="TRNA (GUANINE-N(1)-)-METHYLTRANSFERASE"/>
    <property type="match status" value="1"/>
</dbReference>
<dbReference type="Proteomes" id="UP000031433">
    <property type="component" value="Unassembled WGS sequence"/>
</dbReference>
<dbReference type="NCBIfam" id="NF000648">
    <property type="entry name" value="PRK00026.1"/>
    <property type="match status" value="1"/>
</dbReference>
<evidence type="ECO:0000256" key="14">
    <source>
        <dbReference type="ARBA" id="ARBA00047783"/>
    </source>
</evidence>
<evidence type="ECO:0000256" key="3">
    <source>
        <dbReference type="ARBA" id="ARBA00007630"/>
    </source>
</evidence>
<feature type="domain" description="tRNA methyltransferase TRMD/TRM10-type" evidence="18">
    <location>
        <begin position="1"/>
        <end position="223"/>
    </location>
</feature>
<keyword evidence="10 15" id="KW-0949">S-adenosyl-L-methionine</keyword>
<gene>
    <name evidence="15" type="primary">trmD</name>
    <name evidence="19" type="ORF">SE37_01030</name>
</gene>
<evidence type="ECO:0000256" key="2">
    <source>
        <dbReference type="ARBA" id="ARBA00004496"/>
    </source>
</evidence>
<comment type="caution">
    <text evidence="19">The sequence shown here is derived from an EMBL/GenBank/DDBJ whole genome shotgun (WGS) entry which is preliminary data.</text>
</comment>
<dbReference type="InterPro" id="IPR016009">
    <property type="entry name" value="tRNA_MeTrfase_TRMD/TRM10"/>
</dbReference>
<dbReference type="PIRSF" id="PIRSF000386">
    <property type="entry name" value="tRNA_mtase"/>
    <property type="match status" value="1"/>
</dbReference>
<comment type="subunit">
    <text evidence="4 15 17">Homodimer.</text>
</comment>
<evidence type="ECO:0000313" key="19">
    <source>
        <dbReference type="EMBL" id="KIE41316.1"/>
    </source>
</evidence>
<name>A0A0C1QST2_9BACT</name>
<dbReference type="InterPro" id="IPR029028">
    <property type="entry name" value="Alpha/beta_knot_MTases"/>
</dbReference>
<dbReference type="EMBL" id="JXBL01000001">
    <property type="protein sequence ID" value="KIE41316.1"/>
    <property type="molecule type" value="Genomic_DNA"/>
</dbReference>
<proteinExistence type="inferred from homology"/>
<dbReference type="InterPro" id="IPR002649">
    <property type="entry name" value="tRNA_m1G_MeTrfase_TrmD"/>
</dbReference>
<accession>A0A0C1QST2</accession>
<evidence type="ECO:0000256" key="12">
    <source>
        <dbReference type="ARBA" id="ARBA00029736"/>
    </source>
</evidence>
<evidence type="ECO:0000256" key="11">
    <source>
        <dbReference type="ARBA" id="ARBA00022694"/>
    </source>
</evidence>
<keyword evidence="8 15" id="KW-0489">Methyltransferase</keyword>
<dbReference type="FunFam" id="3.40.1280.10:FF:000001">
    <property type="entry name" value="tRNA (guanine-N(1)-)-methyltransferase"/>
    <property type="match status" value="1"/>
</dbReference>
<evidence type="ECO:0000256" key="13">
    <source>
        <dbReference type="ARBA" id="ARBA00033392"/>
    </source>
</evidence>
<keyword evidence="11 15" id="KW-0819">tRNA processing</keyword>
<evidence type="ECO:0000256" key="10">
    <source>
        <dbReference type="ARBA" id="ARBA00022691"/>
    </source>
</evidence>
<evidence type="ECO:0000256" key="16">
    <source>
        <dbReference type="PIRSR" id="PIRSR000386-1"/>
    </source>
</evidence>
<evidence type="ECO:0000256" key="9">
    <source>
        <dbReference type="ARBA" id="ARBA00022679"/>
    </source>
</evidence>
<feature type="binding site" evidence="15 16">
    <location>
        <position position="112"/>
    </location>
    <ligand>
        <name>S-adenosyl-L-methionine</name>
        <dbReference type="ChEBI" id="CHEBI:59789"/>
    </ligand>
</feature>
<evidence type="ECO:0000256" key="17">
    <source>
        <dbReference type="RuleBase" id="RU003464"/>
    </source>
</evidence>
<dbReference type="GO" id="GO:0005829">
    <property type="term" value="C:cytosol"/>
    <property type="evidence" value="ECO:0007669"/>
    <property type="project" value="TreeGrafter"/>
</dbReference>
<comment type="catalytic activity">
    <reaction evidence="14 15 17">
        <text>guanosine(37) in tRNA + S-adenosyl-L-methionine = N(1)-methylguanosine(37) in tRNA + S-adenosyl-L-homocysteine + H(+)</text>
        <dbReference type="Rhea" id="RHEA:36899"/>
        <dbReference type="Rhea" id="RHEA-COMP:10145"/>
        <dbReference type="Rhea" id="RHEA-COMP:10147"/>
        <dbReference type="ChEBI" id="CHEBI:15378"/>
        <dbReference type="ChEBI" id="CHEBI:57856"/>
        <dbReference type="ChEBI" id="CHEBI:59789"/>
        <dbReference type="ChEBI" id="CHEBI:73542"/>
        <dbReference type="ChEBI" id="CHEBI:74269"/>
        <dbReference type="EC" id="2.1.1.228"/>
    </reaction>
</comment>
<evidence type="ECO:0000256" key="5">
    <source>
        <dbReference type="ARBA" id="ARBA00012807"/>
    </source>
</evidence>
<dbReference type="GO" id="GO:0002939">
    <property type="term" value="P:tRNA N1-guanine methylation"/>
    <property type="evidence" value="ECO:0007669"/>
    <property type="project" value="TreeGrafter"/>
</dbReference>
<dbReference type="PANTHER" id="PTHR46417">
    <property type="entry name" value="TRNA (GUANINE-N(1)-)-METHYLTRANSFERASE"/>
    <property type="match status" value="1"/>
</dbReference>
<dbReference type="HAMAP" id="MF_00605">
    <property type="entry name" value="TrmD"/>
    <property type="match status" value="1"/>
</dbReference>
<comment type="function">
    <text evidence="1 15 17">Specifically methylates guanosine-37 in various tRNAs.</text>
</comment>
<evidence type="ECO:0000256" key="6">
    <source>
        <dbReference type="ARBA" id="ARBA00014679"/>
    </source>
</evidence>
<dbReference type="Gene3D" id="3.40.1280.10">
    <property type="match status" value="1"/>
</dbReference>
<evidence type="ECO:0000313" key="20">
    <source>
        <dbReference type="Proteomes" id="UP000031433"/>
    </source>
</evidence>
<keyword evidence="7 15" id="KW-0963">Cytoplasm</keyword>
<protein>
    <recommendedName>
        <fullName evidence="6 15">tRNA (guanine-N(1)-)-methyltransferase</fullName>
        <ecNumber evidence="5 15">2.1.1.228</ecNumber>
    </recommendedName>
    <alternativeName>
        <fullName evidence="12 15">M1G-methyltransferase</fullName>
    </alternativeName>
    <alternativeName>
        <fullName evidence="13 15">tRNA [GM37] methyltransferase</fullName>
    </alternativeName>
</protein>
<evidence type="ECO:0000256" key="15">
    <source>
        <dbReference type="HAMAP-Rule" id="MF_00605"/>
    </source>
</evidence>
<dbReference type="EC" id="2.1.1.228" evidence="5 15"/>
<keyword evidence="9 15" id="KW-0808">Transferase</keyword>
<keyword evidence="20" id="KW-1185">Reference proteome</keyword>
<evidence type="ECO:0000256" key="1">
    <source>
        <dbReference type="ARBA" id="ARBA00002634"/>
    </source>
</evidence>
<evidence type="ECO:0000259" key="18">
    <source>
        <dbReference type="Pfam" id="PF01746"/>
    </source>
</evidence>